<reference evidence="1" key="1">
    <citation type="submission" date="2020-04" db="EMBL/GenBank/DDBJ databases">
        <title>A chromosome-scale assembly and high-density genetic map of the yellow drum (Nibea albiflora) genome.</title>
        <authorList>
            <person name="Xu D."/>
            <person name="Zhang W."/>
            <person name="Chen R."/>
            <person name="Tan P."/>
            <person name="Wang L."/>
            <person name="Song H."/>
            <person name="Tian L."/>
            <person name="Zhu Q."/>
            <person name="Wang B."/>
        </authorList>
    </citation>
    <scope>NUCLEOTIDE SEQUENCE</scope>
    <source>
        <strain evidence="1">ZJHYS-2018</strain>
    </source>
</reference>
<dbReference type="Proteomes" id="UP000805704">
    <property type="component" value="Chromosome 12"/>
</dbReference>
<protein>
    <submittedName>
        <fullName evidence="1">Uncharacterized protein</fullName>
    </submittedName>
</protein>
<comment type="caution">
    <text evidence="1">The sequence shown here is derived from an EMBL/GenBank/DDBJ whole genome shotgun (WGS) entry which is preliminary data.</text>
</comment>
<sequence>MKDNEDFLYEQNEKISAEVARLETLVGEKNKDNQNLKKTLRELQCQLEEDIILIQNNRELLQKKEMIIAEKEQEIKEHDNIRMTLRQSIRDLKDQLERRQEEILAGVEGTVAELPQTSNFLDKEINDIPMQVPQEQPPAPVAQTTSFFRRCAGGVLKAGLTVGIAAAGMLALGYAGCSYNTDDSATEYVLACFHQMIEPYCDRADIAPPPF</sequence>
<dbReference type="EMBL" id="CM024800">
    <property type="protein sequence ID" value="KAG8012545.1"/>
    <property type="molecule type" value="Genomic_DNA"/>
</dbReference>
<keyword evidence="2" id="KW-1185">Reference proteome</keyword>
<proteinExistence type="predicted"/>
<evidence type="ECO:0000313" key="1">
    <source>
        <dbReference type="EMBL" id="KAG8012545.1"/>
    </source>
</evidence>
<name>A0ACB7FDH8_NIBAL</name>
<evidence type="ECO:0000313" key="2">
    <source>
        <dbReference type="Proteomes" id="UP000805704"/>
    </source>
</evidence>
<organism evidence="1 2">
    <name type="scientific">Nibea albiflora</name>
    <name type="common">Yellow drum</name>
    <name type="synonym">Corvina albiflora</name>
    <dbReference type="NCBI Taxonomy" id="240163"/>
    <lineage>
        <taxon>Eukaryota</taxon>
        <taxon>Metazoa</taxon>
        <taxon>Chordata</taxon>
        <taxon>Craniata</taxon>
        <taxon>Vertebrata</taxon>
        <taxon>Euteleostomi</taxon>
        <taxon>Actinopterygii</taxon>
        <taxon>Neopterygii</taxon>
        <taxon>Teleostei</taxon>
        <taxon>Neoteleostei</taxon>
        <taxon>Acanthomorphata</taxon>
        <taxon>Eupercaria</taxon>
        <taxon>Sciaenidae</taxon>
        <taxon>Nibea</taxon>
    </lineage>
</organism>
<accession>A0ACB7FDH8</accession>
<gene>
    <name evidence="1" type="ORF">GBF38_020344</name>
</gene>